<dbReference type="EMBL" id="JSWE01000058">
    <property type="protein sequence ID" value="KIE05841.1"/>
    <property type="molecule type" value="Genomic_DNA"/>
</dbReference>
<dbReference type="InterPro" id="IPR005996">
    <property type="entry name" value="Ribosomal_uL30_bac-type"/>
</dbReference>
<dbReference type="AlphaFoldDB" id="A0A0C1N0K3"/>
<protein>
    <recommendedName>
        <fullName evidence="5">Large ribosomal subunit protein uL30</fullName>
    </recommendedName>
</protein>
<dbReference type="Pfam" id="PF00327">
    <property type="entry name" value="Ribosomal_L30"/>
    <property type="match status" value="1"/>
</dbReference>
<dbReference type="InterPro" id="IPR016082">
    <property type="entry name" value="Ribosomal_uL30_ferredoxin-like"/>
</dbReference>
<dbReference type="GO" id="GO:0022625">
    <property type="term" value="C:cytosolic large ribosomal subunit"/>
    <property type="evidence" value="ECO:0007669"/>
    <property type="project" value="TreeGrafter"/>
</dbReference>
<dbReference type="PATRIC" id="fig|86105.3.peg.255"/>
<dbReference type="Gene3D" id="3.30.1390.20">
    <property type="entry name" value="Ribosomal protein L30, ferredoxin-like fold domain"/>
    <property type="match status" value="1"/>
</dbReference>
<keyword evidence="9" id="KW-1185">Reference proteome</keyword>
<feature type="region of interest" description="Disordered" evidence="6">
    <location>
        <begin position="1"/>
        <end position="29"/>
    </location>
</feature>
<evidence type="ECO:0000313" key="9">
    <source>
        <dbReference type="Proteomes" id="UP000031258"/>
    </source>
</evidence>
<evidence type="ECO:0000256" key="4">
    <source>
        <dbReference type="ARBA" id="ARBA00023274"/>
    </source>
</evidence>
<evidence type="ECO:0000256" key="2">
    <source>
        <dbReference type="ARBA" id="ARBA00011838"/>
    </source>
</evidence>
<reference evidence="8 9" key="1">
    <citation type="submission" date="2014-11" db="EMBL/GenBank/DDBJ databases">
        <title>A Rickettsiales Symbiont of Amoebae With Ancient Features.</title>
        <authorList>
            <person name="Schulz F."/>
            <person name="Martijn J."/>
            <person name="Wascher F."/>
            <person name="Kostanjsek R."/>
            <person name="Ettema T.J."/>
            <person name="Horn M."/>
        </authorList>
    </citation>
    <scope>NUCLEOTIDE SEQUENCE [LARGE SCALE GENOMIC DNA]</scope>
    <source>
        <strain evidence="8 9">UWC36</strain>
    </source>
</reference>
<evidence type="ECO:0000256" key="5">
    <source>
        <dbReference type="HAMAP-Rule" id="MF_01371"/>
    </source>
</evidence>
<dbReference type="CDD" id="cd01658">
    <property type="entry name" value="Ribosomal_L30"/>
    <property type="match status" value="1"/>
</dbReference>
<sequence>MMVTENNTEVKAKASKKNNTKESASKTAKVTAVKQDTSLSAAVKQNAPDKEVKAKNNKTLVKSTVKVKQIASGAGRLKKQIATLKGLGLNKINREVELEDTVAVRGMINKVKHLIKVI</sequence>
<keyword evidence="3 5" id="KW-0689">Ribosomal protein</keyword>
<accession>A0A0C1N0K3</accession>
<dbReference type="Proteomes" id="UP000031258">
    <property type="component" value="Unassembled WGS sequence"/>
</dbReference>
<dbReference type="NCBIfam" id="TIGR01308">
    <property type="entry name" value="rpmD_bact"/>
    <property type="match status" value="1"/>
</dbReference>
<name>A0A0C1N0K3_9RICK</name>
<organism evidence="8 9">
    <name type="scientific">Candidatus Jidaibacter acanthamoebae</name>
    <dbReference type="NCBI Taxonomy" id="86105"/>
    <lineage>
        <taxon>Bacteria</taxon>
        <taxon>Pseudomonadati</taxon>
        <taxon>Pseudomonadota</taxon>
        <taxon>Alphaproteobacteria</taxon>
        <taxon>Rickettsiales</taxon>
        <taxon>Candidatus Midichloriaceae</taxon>
        <taxon>Candidatus Jidaibacter</taxon>
    </lineage>
</organism>
<dbReference type="HAMAP" id="MF_01371_B">
    <property type="entry name" value="Ribosomal_uL30_B"/>
    <property type="match status" value="1"/>
</dbReference>
<keyword evidence="4 5" id="KW-0687">Ribonucleoprotein</keyword>
<dbReference type="InterPro" id="IPR036919">
    <property type="entry name" value="Ribo_uL30_ferredoxin-like_sf"/>
</dbReference>
<feature type="domain" description="Large ribosomal subunit protein uL30-like ferredoxin-like fold" evidence="7">
    <location>
        <begin position="65"/>
        <end position="115"/>
    </location>
</feature>
<evidence type="ECO:0000259" key="7">
    <source>
        <dbReference type="Pfam" id="PF00327"/>
    </source>
</evidence>
<dbReference type="GO" id="GO:0003735">
    <property type="term" value="F:structural constituent of ribosome"/>
    <property type="evidence" value="ECO:0007669"/>
    <property type="project" value="InterPro"/>
</dbReference>
<dbReference type="STRING" id="86105.NF27_CG00210"/>
<evidence type="ECO:0000313" key="8">
    <source>
        <dbReference type="EMBL" id="KIE05841.1"/>
    </source>
</evidence>
<comment type="caution">
    <text evidence="8">The sequence shown here is derived from an EMBL/GenBank/DDBJ whole genome shotgun (WGS) entry which is preliminary data.</text>
</comment>
<dbReference type="SUPFAM" id="SSF55129">
    <property type="entry name" value="Ribosomal protein L30p/L7e"/>
    <property type="match status" value="1"/>
</dbReference>
<dbReference type="PANTHER" id="PTHR15892">
    <property type="entry name" value="MITOCHONDRIAL RIBOSOMAL PROTEIN L30"/>
    <property type="match status" value="1"/>
</dbReference>
<gene>
    <name evidence="5" type="primary">rpmD</name>
    <name evidence="8" type="ORF">NF27_CG00210</name>
</gene>
<evidence type="ECO:0000256" key="3">
    <source>
        <dbReference type="ARBA" id="ARBA00022980"/>
    </source>
</evidence>
<dbReference type="PANTHER" id="PTHR15892:SF2">
    <property type="entry name" value="LARGE RIBOSOMAL SUBUNIT PROTEIN UL30M"/>
    <property type="match status" value="1"/>
</dbReference>
<dbReference type="GO" id="GO:0006412">
    <property type="term" value="P:translation"/>
    <property type="evidence" value="ECO:0007669"/>
    <property type="project" value="UniProtKB-UniRule"/>
</dbReference>
<comment type="similarity">
    <text evidence="1 5">Belongs to the universal ribosomal protein uL30 family.</text>
</comment>
<comment type="subunit">
    <text evidence="2 5">Part of the 50S ribosomal subunit.</text>
</comment>
<evidence type="ECO:0000256" key="6">
    <source>
        <dbReference type="SAM" id="MobiDB-lite"/>
    </source>
</evidence>
<evidence type="ECO:0000256" key="1">
    <source>
        <dbReference type="ARBA" id="ARBA00007594"/>
    </source>
</evidence>
<proteinExistence type="inferred from homology"/>